<reference evidence="1" key="1">
    <citation type="journal article" date="2021" name="Proc. Natl. Acad. Sci. U.S.A.">
        <title>A Catalog of Tens of Thousands of Viruses from Human Metagenomes Reveals Hidden Associations with Chronic Diseases.</title>
        <authorList>
            <person name="Tisza M.J."/>
            <person name="Buck C.B."/>
        </authorList>
    </citation>
    <scope>NUCLEOTIDE SEQUENCE</scope>
    <source>
        <strain evidence="1">CtRRO23</strain>
    </source>
</reference>
<evidence type="ECO:0000313" key="1">
    <source>
        <dbReference type="EMBL" id="DAD73151.1"/>
    </source>
</evidence>
<protein>
    <submittedName>
        <fullName evidence="1">Uncharacterized protein</fullName>
    </submittedName>
</protein>
<dbReference type="EMBL" id="BK014730">
    <property type="protein sequence ID" value="DAD73151.1"/>
    <property type="molecule type" value="Genomic_DNA"/>
</dbReference>
<proteinExistence type="predicted"/>
<organism evidence="1">
    <name type="scientific">Siphoviridae sp. ctRRO23</name>
    <dbReference type="NCBI Taxonomy" id="2826334"/>
    <lineage>
        <taxon>Viruses</taxon>
        <taxon>Duplodnaviria</taxon>
        <taxon>Heunggongvirae</taxon>
        <taxon>Uroviricota</taxon>
        <taxon>Caudoviricetes</taxon>
    </lineage>
</organism>
<name>A0A8S5LTJ8_9CAUD</name>
<accession>A0A8S5LTJ8</accession>
<sequence length="117" mass="13710">MSVDKKATMKRIIELTHSENWQEDKEIVAEVQKLGKSMWAEKTKRRTPRKIAIWHGDRILVTGTAEQLSEITGLSKNIIWDRAKNMDIDSKGRRFRYVEEKKWISLHNTVISSSRKS</sequence>